<keyword evidence="3" id="KW-0813">Transport</keyword>
<feature type="transmembrane region" description="Helical" evidence="8">
    <location>
        <begin position="37"/>
        <end position="58"/>
    </location>
</feature>
<dbReference type="OrthoDB" id="9785113at2"/>
<dbReference type="HOGENOM" id="CLU_033621_2_1_0"/>
<dbReference type="InterPro" id="IPR035906">
    <property type="entry name" value="MetI-like_sf"/>
</dbReference>
<name>A7NGW9_ROSCS</name>
<keyword evidence="4 8" id="KW-1003">Cell membrane</keyword>
<evidence type="ECO:0000256" key="7">
    <source>
        <dbReference type="ARBA" id="ARBA00023136"/>
    </source>
</evidence>
<keyword evidence="7 8" id="KW-0472">Membrane</keyword>
<dbReference type="AlphaFoldDB" id="A7NGW9"/>
<gene>
    <name evidence="10" type="ordered locus">Rcas_0587</name>
</gene>
<dbReference type="STRING" id="383372.Rcas_0587"/>
<dbReference type="Pfam" id="PF00528">
    <property type="entry name" value="BPD_transp_1"/>
    <property type="match status" value="1"/>
</dbReference>
<dbReference type="Gene3D" id="1.10.3720.10">
    <property type="entry name" value="MetI-like"/>
    <property type="match status" value="1"/>
</dbReference>
<dbReference type="SUPFAM" id="SSF161098">
    <property type="entry name" value="MetI-like"/>
    <property type="match status" value="1"/>
</dbReference>
<feature type="domain" description="ABC transmembrane type-1" evidence="9">
    <location>
        <begin position="189"/>
        <end position="407"/>
    </location>
</feature>
<feature type="transmembrane region" description="Helical" evidence="8">
    <location>
        <begin position="346"/>
        <end position="365"/>
    </location>
</feature>
<proteinExistence type="inferred from homology"/>
<evidence type="ECO:0000256" key="1">
    <source>
        <dbReference type="ARBA" id="ARBA00004651"/>
    </source>
</evidence>
<feature type="transmembrane region" description="Helical" evidence="8">
    <location>
        <begin position="234"/>
        <end position="253"/>
    </location>
</feature>
<reference evidence="10 11" key="1">
    <citation type="submission" date="2007-08" db="EMBL/GenBank/DDBJ databases">
        <title>Complete sequence of Roseiflexus castenholzii DSM 13941.</title>
        <authorList>
            <consortium name="US DOE Joint Genome Institute"/>
            <person name="Copeland A."/>
            <person name="Lucas S."/>
            <person name="Lapidus A."/>
            <person name="Barry K."/>
            <person name="Glavina del Rio T."/>
            <person name="Dalin E."/>
            <person name="Tice H."/>
            <person name="Pitluck S."/>
            <person name="Thompson L.S."/>
            <person name="Brettin T."/>
            <person name="Bruce D."/>
            <person name="Detter J.C."/>
            <person name="Han C."/>
            <person name="Tapia R."/>
            <person name="Schmutz J."/>
            <person name="Larimer F."/>
            <person name="Land M."/>
            <person name="Hauser L."/>
            <person name="Kyrpides N."/>
            <person name="Mikhailova N."/>
            <person name="Bryant D.A."/>
            <person name="Hanada S."/>
            <person name="Tsukatani Y."/>
            <person name="Richardson P."/>
        </authorList>
    </citation>
    <scope>NUCLEOTIDE SEQUENCE [LARGE SCALE GENOMIC DNA]</scope>
    <source>
        <strain evidence="11">DSM 13941 / HLO8</strain>
    </source>
</reference>
<keyword evidence="6 8" id="KW-1133">Transmembrane helix</keyword>
<evidence type="ECO:0000256" key="3">
    <source>
        <dbReference type="ARBA" id="ARBA00022448"/>
    </source>
</evidence>
<dbReference type="NCBIfam" id="TIGR00974">
    <property type="entry name" value="3a0107s02c"/>
    <property type="match status" value="1"/>
</dbReference>
<dbReference type="GO" id="GO:0035435">
    <property type="term" value="P:phosphate ion transmembrane transport"/>
    <property type="evidence" value="ECO:0007669"/>
    <property type="project" value="InterPro"/>
</dbReference>
<keyword evidence="11" id="KW-1185">Reference proteome</keyword>
<dbReference type="InterPro" id="IPR005672">
    <property type="entry name" value="Phosphate_PstA"/>
</dbReference>
<organism evidence="10 11">
    <name type="scientific">Roseiflexus castenholzii (strain DSM 13941 / HLO8)</name>
    <dbReference type="NCBI Taxonomy" id="383372"/>
    <lineage>
        <taxon>Bacteria</taxon>
        <taxon>Bacillati</taxon>
        <taxon>Chloroflexota</taxon>
        <taxon>Chloroflexia</taxon>
        <taxon>Chloroflexales</taxon>
        <taxon>Roseiflexineae</taxon>
        <taxon>Roseiflexaceae</taxon>
        <taxon>Roseiflexus</taxon>
    </lineage>
</organism>
<dbReference type="GO" id="GO:0005315">
    <property type="term" value="F:phosphate transmembrane transporter activity"/>
    <property type="evidence" value="ECO:0007669"/>
    <property type="project" value="InterPro"/>
</dbReference>
<feature type="transmembrane region" description="Helical" evidence="8">
    <location>
        <begin position="385"/>
        <end position="411"/>
    </location>
</feature>
<comment type="subcellular location">
    <subcellularLocation>
        <location evidence="1 8">Cell membrane</location>
        <topology evidence="1 8">Multi-pass membrane protein</topology>
    </subcellularLocation>
</comment>
<dbReference type="PROSITE" id="PS50928">
    <property type="entry name" value="ABC_TM1"/>
    <property type="match status" value="1"/>
</dbReference>
<dbReference type="RefSeq" id="WP_012119147.1">
    <property type="nucleotide sequence ID" value="NC_009767.1"/>
</dbReference>
<feature type="transmembrane region" description="Helical" evidence="8">
    <location>
        <begin position="181"/>
        <end position="214"/>
    </location>
</feature>
<dbReference type="GO" id="GO:0005886">
    <property type="term" value="C:plasma membrane"/>
    <property type="evidence" value="ECO:0007669"/>
    <property type="project" value="UniProtKB-SubCell"/>
</dbReference>
<dbReference type="InterPro" id="IPR000515">
    <property type="entry name" value="MetI-like"/>
</dbReference>
<keyword evidence="5 8" id="KW-0812">Transmembrane</keyword>
<dbReference type="eggNOG" id="COG0581">
    <property type="taxonomic scope" value="Bacteria"/>
</dbReference>
<evidence type="ECO:0000256" key="2">
    <source>
        <dbReference type="ARBA" id="ARBA00007069"/>
    </source>
</evidence>
<evidence type="ECO:0000256" key="8">
    <source>
        <dbReference type="RuleBase" id="RU363043"/>
    </source>
</evidence>
<dbReference type="EMBL" id="CP000804">
    <property type="protein sequence ID" value="ABU56716.1"/>
    <property type="molecule type" value="Genomic_DNA"/>
</dbReference>
<dbReference type="CDD" id="cd06261">
    <property type="entry name" value="TM_PBP2"/>
    <property type="match status" value="1"/>
</dbReference>
<protein>
    <recommendedName>
        <fullName evidence="8">Phosphate transport system permease protein PstA</fullName>
    </recommendedName>
</protein>
<dbReference type="Proteomes" id="UP000000263">
    <property type="component" value="Chromosome"/>
</dbReference>
<dbReference type="PANTHER" id="PTHR43470">
    <property type="entry name" value="PHOSPHATE TRANSPORT SYSTEM PERMEASE PROTEIN PSTA-RELATED"/>
    <property type="match status" value="1"/>
</dbReference>
<comment type="similarity">
    <text evidence="2 8">Belongs to the binding-protein-dependent transport system permease family. CysTW subfamily.</text>
</comment>
<dbReference type="KEGG" id="rca:Rcas_0587"/>
<evidence type="ECO:0000256" key="4">
    <source>
        <dbReference type="ARBA" id="ARBA00022475"/>
    </source>
</evidence>
<dbReference type="PANTHER" id="PTHR43470:SF5">
    <property type="entry name" value="PHOSPHATE TRANSPORT SYSTEM PERMEASE PROTEIN PSTA"/>
    <property type="match status" value="1"/>
</dbReference>
<accession>A7NGW9</accession>
<feature type="transmembrane region" description="Helical" evidence="8">
    <location>
        <begin position="273"/>
        <end position="292"/>
    </location>
</feature>
<evidence type="ECO:0000313" key="11">
    <source>
        <dbReference type="Proteomes" id="UP000000263"/>
    </source>
</evidence>
<sequence>MSTTVNPGNRPTGYLPEGADINRNIAARRLRGKVWQAFFLSSLIIGLLALATLLYTIVDDSFGYIAVQTKIDPEKLSDRPLEELSKEELIEILRANISPGLFRRFDRDEPFSERSKESVLQLIEERVIGREVVAAYKLTESLLERDRIEATVRERFPRAELEFHSWINREFLTRPMSSSPILAGVGNAILGSLWVIAITMLLAIPIGILGGVYLEEYASDTWYYRLIETNINNLAGVPSIIYGILGLAVFVRALEALTSGATFGVTDSNGRTILSAGLTMALLVLPLMIINAREAIRAVPQSIRQASYGLGATKWQTVWHHVLPNALPGILTGTILSMSRAMGETAPLIVVGASTFVVFFPDSVFDKFTVIPIQIYNWTQQPGAQFRSIAAAAIIVLLVTLLLLNATAILLRNRFKRSY</sequence>
<evidence type="ECO:0000313" key="10">
    <source>
        <dbReference type="EMBL" id="ABU56716.1"/>
    </source>
</evidence>
<evidence type="ECO:0000256" key="6">
    <source>
        <dbReference type="ARBA" id="ARBA00022989"/>
    </source>
</evidence>
<evidence type="ECO:0000256" key="5">
    <source>
        <dbReference type="ARBA" id="ARBA00022692"/>
    </source>
</evidence>
<evidence type="ECO:0000259" key="9">
    <source>
        <dbReference type="PROSITE" id="PS50928"/>
    </source>
</evidence>